<dbReference type="VEuPathDB" id="FungiDB:ASPTUDRAFT_358568"/>
<keyword evidence="1" id="KW-0812">Transmembrane</keyword>
<dbReference type="Proteomes" id="UP000184304">
    <property type="component" value="Unassembled WGS sequence"/>
</dbReference>
<dbReference type="AlphaFoldDB" id="A0A1L9NI41"/>
<accession>A0A1L9NI41</accession>
<evidence type="ECO:0000256" key="1">
    <source>
        <dbReference type="SAM" id="Phobius"/>
    </source>
</evidence>
<feature type="transmembrane region" description="Helical" evidence="1">
    <location>
        <begin position="20"/>
        <end position="49"/>
    </location>
</feature>
<keyword evidence="3" id="KW-1185">Reference proteome</keyword>
<evidence type="ECO:0000313" key="3">
    <source>
        <dbReference type="Proteomes" id="UP000184304"/>
    </source>
</evidence>
<proteinExistence type="predicted"/>
<evidence type="ECO:0000313" key="2">
    <source>
        <dbReference type="EMBL" id="OJI88970.1"/>
    </source>
</evidence>
<keyword evidence="1" id="KW-0472">Membrane</keyword>
<dbReference type="PROSITE" id="PS51257">
    <property type="entry name" value="PROKAR_LIPOPROTEIN"/>
    <property type="match status" value="1"/>
</dbReference>
<reference evidence="3" key="1">
    <citation type="journal article" date="2017" name="Genome Biol.">
        <title>Comparative genomics reveals high biological diversity and specific adaptations in the industrially and medically important fungal genus Aspergillus.</title>
        <authorList>
            <person name="de Vries R.P."/>
            <person name="Riley R."/>
            <person name="Wiebenga A."/>
            <person name="Aguilar-Osorio G."/>
            <person name="Amillis S."/>
            <person name="Uchima C.A."/>
            <person name="Anderluh G."/>
            <person name="Asadollahi M."/>
            <person name="Askin M."/>
            <person name="Barry K."/>
            <person name="Battaglia E."/>
            <person name="Bayram O."/>
            <person name="Benocci T."/>
            <person name="Braus-Stromeyer S.A."/>
            <person name="Caldana C."/>
            <person name="Canovas D."/>
            <person name="Cerqueira G.C."/>
            <person name="Chen F."/>
            <person name="Chen W."/>
            <person name="Choi C."/>
            <person name="Clum A."/>
            <person name="Dos Santos R.A."/>
            <person name="Damasio A.R."/>
            <person name="Diallinas G."/>
            <person name="Emri T."/>
            <person name="Fekete E."/>
            <person name="Flipphi M."/>
            <person name="Freyberg S."/>
            <person name="Gallo A."/>
            <person name="Gournas C."/>
            <person name="Habgood R."/>
            <person name="Hainaut M."/>
            <person name="Harispe M.L."/>
            <person name="Henrissat B."/>
            <person name="Hilden K.S."/>
            <person name="Hope R."/>
            <person name="Hossain A."/>
            <person name="Karabika E."/>
            <person name="Karaffa L."/>
            <person name="Karanyi Z."/>
            <person name="Krasevec N."/>
            <person name="Kuo A."/>
            <person name="Kusch H."/>
            <person name="LaButti K."/>
            <person name="Lagendijk E.L."/>
            <person name="Lapidus A."/>
            <person name="Levasseur A."/>
            <person name="Lindquist E."/>
            <person name="Lipzen A."/>
            <person name="Logrieco A.F."/>
            <person name="MacCabe A."/>
            <person name="Maekelae M.R."/>
            <person name="Malavazi I."/>
            <person name="Melin P."/>
            <person name="Meyer V."/>
            <person name="Mielnichuk N."/>
            <person name="Miskei M."/>
            <person name="Molnar A.P."/>
            <person name="Mule G."/>
            <person name="Ngan C.Y."/>
            <person name="Orejas M."/>
            <person name="Orosz E."/>
            <person name="Ouedraogo J.P."/>
            <person name="Overkamp K.M."/>
            <person name="Park H.-S."/>
            <person name="Perrone G."/>
            <person name="Piumi F."/>
            <person name="Punt P.J."/>
            <person name="Ram A.F."/>
            <person name="Ramon A."/>
            <person name="Rauscher S."/>
            <person name="Record E."/>
            <person name="Riano-Pachon D.M."/>
            <person name="Robert V."/>
            <person name="Roehrig J."/>
            <person name="Ruller R."/>
            <person name="Salamov A."/>
            <person name="Salih N.S."/>
            <person name="Samson R.A."/>
            <person name="Sandor E."/>
            <person name="Sanguinetti M."/>
            <person name="Schuetze T."/>
            <person name="Sepcic K."/>
            <person name="Shelest E."/>
            <person name="Sherlock G."/>
            <person name="Sophianopoulou V."/>
            <person name="Squina F.M."/>
            <person name="Sun H."/>
            <person name="Susca A."/>
            <person name="Todd R.B."/>
            <person name="Tsang A."/>
            <person name="Unkles S.E."/>
            <person name="van de Wiele N."/>
            <person name="van Rossen-Uffink D."/>
            <person name="Oliveira J.V."/>
            <person name="Vesth T.C."/>
            <person name="Visser J."/>
            <person name="Yu J.-H."/>
            <person name="Zhou M."/>
            <person name="Andersen M.R."/>
            <person name="Archer D.B."/>
            <person name="Baker S.E."/>
            <person name="Benoit I."/>
            <person name="Brakhage A.A."/>
            <person name="Braus G.H."/>
            <person name="Fischer R."/>
            <person name="Frisvad J.C."/>
            <person name="Goldman G.H."/>
            <person name="Houbraken J."/>
            <person name="Oakley B."/>
            <person name="Pocsi I."/>
            <person name="Scazzocchio C."/>
            <person name="Seiboth B."/>
            <person name="vanKuyk P.A."/>
            <person name="Wortman J."/>
            <person name="Dyer P.S."/>
            <person name="Grigoriev I.V."/>
        </authorList>
    </citation>
    <scope>NUCLEOTIDE SEQUENCE [LARGE SCALE GENOMIC DNA]</scope>
    <source>
        <strain evidence="3">CBS 134.48</strain>
    </source>
</reference>
<gene>
    <name evidence="2" type="ORF">ASPTUDRAFT_358568</name>
</gene>
<protein>
    <submittedName>
        <fullName evidence="2">Uncharacterized protein</fullName>
    </submittedName>
</protein>
<organism evidence="2 3">
    <name type="scientific">Aspergillus tubingensis (strain CBS 134.48)</name>
    <dbReference type="NCBI Taxonomy" id="767770"/>
    <lineage>
        <taxon>Eukaryota</taxon>
        <taxon>Fungi</taxon>
        <taxon>Dikarya</taxon>
        <taxon>Ascomycota</taxon>
        <taxon>Pezizomycotina</taxon>
        <taxon>Eurotiomycetes</taxon>
        <taxon>Eurotiomycetidae</taxon>
        <taxon>Eurotiales</taxon>
        <taxon>Aspergillaceae</taxon>
        <taxon>Aspergillus</taxon>
        <taxon>Aspergillus subgen. Circumdati</taxon>
    </lineage>
</organism>
<sequence length="127" mass="14432">MAGLLTRGLGWPVGFWSRYSPFGVLFCACIDGLTLWFWFFIFLIFHWFLHPFHSAFLSFVMTGHDLPGWGFVFTFREECTSRALVSHSFTGGSGVILSSFGSGCEFGRNMRVLFSNWAFSLGMEKVD</sequence>
<dbReference type="EMBL" id="KV878178">
    <property type="protein sequence ID" value="OJI88970.1"/>
    <property type="molecule type" value="Genomic_DNA"/>
</dbReference>
<dbReference type="OrthoDB" id="10468418at2759"/>
<name>A0A1L9NI41_ASPTC</name>
<keyword evidence="1" id="KW-1133">Transmembrane helix</keyword>